<protein>
    <submittedName>
        <fullName evidence="5">Protein TRIGALACTOSYLDIACYLGLYCEROL 4</fullName>
    </submittedName>
</protein>
<accession>A0A5D3BY40</accession>
<proteinExistence type="inferred from homology"/>
<dbReference type="GO" id="GO:0009941">
    <property type="term" value="C:chloroplast envelope"/>
    <property type="evidence" value="ECO:0007669"/>
    <property type="project" value="TreeGrafter"/>
</dbReference>
<dbReference type="GO" id="GO:0070300">
    <property type="term" value="F:phosphatidic acid binding"/>
    <property type="evidence" value="ECO:0007669"/>
    <property type="project" value="InterPro"/>
</dbReference>
<dbReference type="AlphaFoldDB" id="A0A5D3BY40"/>
<dbReference type="InterPro" id="IPR020103">
    <property type="entry name" value="PsdUridine_synth_cat_dom_sf"/>
</dbReference>
<evidence type="ECO:0000256" key="1">
    <source>
        <dbReference type="ARBA" id="ARBA00009375"/>
    </source>
</evidence>
<gene>
    <name evidence="5" type="ORF">E5676_scaffold46G00780</name>
</gene>
<comment type="similarity">
    <text evidence="1">Belongs to the tRNA pseudouridine synthase TruA family.</text>
</comment>
<dbReference type="PANTHER" id="PTHR34954:SF4">
    <property type="entry name" value="PROTEIN TRIGALACTOSYLDIACYLGLYCEROL 4, CHLOROPLASTIC"/>
    <property type="match status" value="1"/>
</dbReference>
<dbReference type="Gene3D" id="3.30.70.660">
    <property type="entry name" value="Pseudouridine synthase I, catalytic domain, C-terminal subdomain"/>
    <property type="match status" value="1"/>
</dbReference>
<evidence type="ECO:0000313" key="6">
    <source>
        <dbReference type="Proteomes" id="UP000321947"/>
    </source>
</evidence>
<dbReference type="Proteomes" id="UP000321947">
    <property type="component" value="Unassembled WGS sequence"/>
</dbReference>
<dbReference type="CDD" id="cd02570">
    <property type="entry name" value="PseudoU_synth_EcTruA"/>
    <property type="match status" value="1"/>
</dbReference>
<feature type="domain" description="Pseudouridine synthase I TruA alpha/beta" evidence="4">
    <location>
        <begin position="198"/>
        <end position="304"/>
    </location>
</feature>
<dbReference type="InterPro" id="IPR001406">
    <property type="entry name" value="PsdUridine_synth_TruA"/>
</dbReference>
<keyword evidence="2" id="KW-0819">tRNA processing</keyword>
<sequence>MRCWAVGSPVLPPISLPFSPIIPSPNGASSSSSRGFPNAEDSSYITEPPFPSFKWRLLIAYDGTRYAGWQYQRSPPTIQCLIEEALIGATKLERKDLHLVGASRTDKGVHAWGQVAHFVTPFNYDSLESVHAALNGLLPVDIRVREMSPAAPDFHARFSTLSKVYHYKIYNGTIMDPFQRCYTYHCVYKLNYAAMKEAANYFVGKHDFSAFTNAAHNNRVVNPVKVIFRFDVIEMGALVQLEVEGSGFLYRQVRNMVGLLVQIGKEALPPEVVPKILASRDRKELAKYASGVPPQGLCLVSINYKEDHLKLPSDCPGTSLGEGEGRRREETMKKLRWAMDGFWDLDVSTSRTLDGSASPVPSPFHLLPLGLSRGVRLSRAKQIDFMQSFMVAPFVPSYSPSHGFSLQRVFSIPFSDSGSITLLGQFNLQKFMSSLMKTGSGEMGQSFSSFIQCIGRHLYQRSLYAVGISADILLPPDDSLMISFDGYGDSDIVRTKAVFHRKFLHHDLTMEALSPGLFMDKSGRYWDVPSSLVVDLGSAASDSGLSYHLSMHQNTGFPSPLGSEPTHSAPFCLFPGLSAKAAFAFKKNFEIWRSNAKKLKMVQPYDIFLSTPHVSLSAIIGAVATSYFGDDLVRSAAQGSLAEFKGFYMQTSRIRSTIFADLFTSISFSAQYGMFQKKYLDLTRFSACMDFHSGSKFLSGSMLLIDDLSNSRHPKTEAVKATLPNARFSIQQQIAGPVSFRADSGVAIDLNKAGWDLLRVDEPTFALEYALQVLGSAKAIAWYSPKHREFMVELRFYET</sequence>
<organism evidence="5 6">
    <name type="scientific">Cucumis melo var. makuwa</name>
    <name type="common">Oriental melon</name>
    <dbReference type="NCBI Taxonomy" id="1194695"/>
    <lineage>
        <taxon>Eukaryota</taxon>
        <taxon>Viridiplantae</taxon>
        <taxon>Streptophyta</taxon>
        <taxon>Embryophyta</taxon>
        <taxon>Tracheophyta</taxon>
        <taxon>Spermatophyta</taxon>
        <taxon>Magnoliopsida</taxon>
        <taxon>eudicotyledons</taxon>
        <taxon>Gunneridae</taxon>
        <taxon>Pentapetalae</taxon>
        <taxon>rosids</taxon>
        <taxon>fabids</taxon>
        <taxon>Cucurbitales</taxon>
        <taxon>Cucurbitaceae</taxon>
        <taxon>Benincaseae</taxon>
        <taxon>Cucumis</taxon>
    </lineage>
</organism>
<dbReference type="InterPro" id="IPR020094">
    <property type="entry name" value="TruA/RsuA/RluB/E/F_N"/>
</dbReference>
<evidence type="ECO:0000256" key="2">
    <source>
        <dbReference type="ARBA" id="ARBA00022694"/>
    </source>
</evidence>
<dbReference type="InterPro" id="IPR020097">
    <property type="entry name" value="PsdUridine_synth_TruA_a/b_dom"/>
</dbReference>
<dbReference type="NCBIfam" id="TIGR00071">
    <property type="entry name" value="hisT_truA"/>
    <property type="match status" value="1"/>
</dbReference>
<dbReference type="HAMAP" id="MF_00171">
    <property type="entry name" value="TruA"/>
    <property type="match status" value="1"/>
</dbReference>
<dbReference type="GO" id="GO:0001522">
    <property type="term" value="P:pseudouridine synthesis"/>
    <property type="evidence" value="ECO:0007669"/>
    <property type="project" value="InterPro"/>
</dbReference>
<comment type="caution">
    <text evidence="5">The sequence shown here is derived from an EMBL/GenBank/DDBJ whole genome shotgun (WGS) entry which is preliminary data.</text>
</comment>
<dbReference type="GO" id="GO:0034196">
    <property type="term" value="P:acylglycerol transport"/>
    <property type="evidence" value="ECO:0007669"/>
    <property type="project" value="InterPro"/>
</dbReference>
<dbReference type="SUPFAM" id="SSF55120">
    <property type="entry name" value="Pseudouridine synthase"/>
    <property type="match status" value="1"/>
</dbReference>
<reference evidence="5 6" key="1">
    <citation type="submission" date="2019-08" db="EMBL/GenBank/DDBJ databases">
        <title>Draft genome sequences of two oriental melons (Cucumis melo L. var makuwa).</title>
        <authorList>
            <person name="Kwon S.-Y."/>
        </authorList>
    </citation>
    <scope>NUCLEOTIDE SEQUENCE [LARGE SCALE GENOMIC DNA]</scope>
    <source>
        <strain evidence="6">cv. Chang Bougi</strain>
        <tissue evidence="5">Leaf</tissue>
    </source>
</reference>
<evidence type="ECO:0000313" key="5">
    <source>
        <dbReference type="EMBL" id="TYK02989.1"/>
    </source>
</evidence>
<name>A0A5D3BY40_CUCMM</name>
<dbReference type="PANTHER" id="PTHR34954">
    <property type="entry name" value="EXPRESSED PROTEIN"/>
    <property type="match status" value="1"/>
</dbReference>
<evidence type="ECO:0000256" key="3">
    <source>
        <dbReference type="ARBA" id="ARBA00023235"/>
    </source>
</evidence>
<dbReference type="Pfam" id="PF01416">
    <property type="entry name" value="PseudoU_synth_1"/>
    <property type="match status" value="2"/>
</dbReference>
<dbReference type="InterPro" id="IPR020095">
    <property type="entry name" value="PsdUridine_synth_TruA_C"/>
</dbReference>
<evidence type="ECO:0000259" key="4">
    <source>
        <dbReference type="Pfam" id="PF01416"/>
    </source>
</evidence>
<dbReference type="GO" id="GO:0008033">
    <property type="term" value="P:tRNA processing"/>
    <property type="evidence" value="ECO:0007669"/>
    <property type="project" value="UniProtKB-KW"/>
</dbReference>
<keyword evidence="3" id="KW-0413">Isomerase</keyword>
<dbReference type="Gene3D" id="3.30.70.580">
    <property type="entry name" value="Pseudouridine synthase I, catalytic domain, N-terminal subdomain"/>
    <property type="match status" value="1"/>
</dbReference>
<dbReference type="GO" id="GO:1990052">
    <property type="term" value="P:ER to chloroplast lipid transport"/>
    <property type="evidence" value="ECO:0007669"/>
    <property type="project" value="InterPro"/>
</dbReference>
<dbReference type="InterPro" id="IPR044160">
    <property type="entry name" value="TGD4-like"/>
</dbReference>
<dbReference type="GO" id="GO:0003723">
    <property type="term" value="F:RNA binding"/>
    <property type="evidence" value="ECO:0007669"/>
    <property type="project" value="InterPro"/>
</dbReference>
<dbReference type="EMBL" id="SSTD01015300">
    <property type="protein sequence ID" value="TYK02989.1"/>
    <property type="molecule type" value="Genomic_DNA"/>
</dbReference>
<dbReference type="FunFam" id="3.30.70.580:FF:000001">
    <property type="entry name" value="tRNA pseudouridine synthase A"/>
    <property type="match status" value="1"/>
</dbReference>
<dbReference type="GO" id="GO:0009982">
    <property type="term" value="F:pseudouridine synthase activity"/>
    <property type="evidence" value="ECO:0007669"/>
    <property type="project" value="InterPro"/>
</dbReference>
<feature type="domain" description="Pseudouridine synthase I TruA alpha/beta" evidence="4">
    <location>
        <begin position="59"/>
        <end position="158"/>
    </location>
</feature>